<evidence type="ECO:0000313" key="2">
    <source>
        <dbReference type="Proteomes" id="UP000076865"/>
    </source>
</evidence>
<dbReference type="Proteomes" id="UP000076865">
    <property type="component" value="Chromosome"/>
</dbReference>
<organism evidence="1 2">
    <name type="scientific">Anoxybacteroides amylolyticum</name>
    <dbReference type="NCBI Taxonomy" id="294699"/>
    <lineage>
        <taxon>Bacteria</taxon>
        <taxon>Bacillati</taxon>
        <taxon>Bacillota</taxon>
        <taxon>Bacilli</taxon>
        <taxon>Bacillales</taxon>
        <taxon>Anoxybacillaceae</taxon>
        <taxon>Anoxybacteroides</taxon>
    </lineage>
</organism>
<dbReference type="KEGG" id="aamy:GFC30_1139"/>
<dbReference type="EMBL" id="CP015438">
    <property type="protein sequence ID" value="ANB60567.1"/>
    <property type="molecule type" value="Genomic_DNA"/>
</dbReference>
<dbReference type="PATRIC" id="fig|294699.3.peg.1140"/>
<dbReference type="AlphaFoldDB" id="A0A160F2T0"/>
<evidence type="ECO:0000313" key="1">
    <source>
        <dbReference type="EMBL" id="ANB60567.1"/>
    </source>
</evidence>
<accession>A0A160F2T0</accession>
<dbReference type="OrthoDB" id="2697500at2"/>
<protein>
    <submittedName>
        <fullName evidence="1">Uncharacterized protein</fullName>
    </submittedName>
</protein>
<reference evidence="1 2" key="1">
    <citation type="journal article" date="2006" name="Syst. Appl. Microbiol.">
        <title>Anoxybacillus amylolyticus sp. nov., a thermophilic amylase producing bacterium isolated from Mount Rittmann (Antarctica).</title>
        <authorList>
            <person name="Poli A."/>
            <person name="Esposito E."/>
            <person name="Lama L."/>
            <person name="Orlando P."/>
            <person name="Nicolaus G."/>
            <person name="de Appolonia F."/>
            <person name="Gambacorta A."/>
            <person name="Nicolaus B."/>
        </authorList>
    </citation>
    <scope>NUCLEOTIDE SEQUENCE [LARGE SCALE GENOMIC DNA]</scope>
    <source>
        <strain evidence="1 2">DSM 15939</strain>
    </source>
</reference>
<sequence>MEDDKHIHEQPIDRFSRLMFGSFPLQERTKQLSSSSQPLDLLQLMQDIDTIVSSFYQLKPFVRTISSFIDSLKK</sequence>
<proteinExistence type="predicted"/>
<gene>
    <name evidence="1" type="ORF">GFC30_1139</name>
</gene>
<name>A0A160F2T0_9BACL</name>
<dbReference type="RefSeq" id="WP_066323272.1">
    <property type="nucleotide sequence ID" value="NZ_CP015438.1"/>
</dbReference>
<keyword evidence="2" id="KW-1185">Reference proteome</keyword>